<dbReference type="GO" id="GO:0005737">
    <property type="term" value="C:cytoplasm"/>
    <property type="evidence" value="ECO:0007669"/>
    <property type="project" value="TreeGrafter"/>
</dbReference>
<keyword evidence="3" id="KW-1185">Reference proteome</keyword>
<proteinExistence type="predicted"/>
<organism evidence="2 3">
    <name type="scientific">Saitoella complicata (strain BCRC 22490 / CBS 7301 / JCM 7358 / NBRC 10748 / NRRL Y-17804)</name>
    <dbReference type="NCBI Taxonomy" id="698492"/>
    <lineage>
        <taxon>Eukaryota</taxon>
        <taxon>Fungi</taxon>
        <taxon>Dikarya</taxon>
        <taxon>Ascomycota</taxon>
        <taxon>Taphrinomycotina</taxon>
        <taxon>Taphrinomycotina incertae sedis</taxon>
        <taxon>Saitoella</taxon>
    </lineage>
</organism>
<dbReference type="InterPro" id="IPR051783">
    <property type="entry name" value="NAD(P)-dependent_oxidoreduct"/>
</dbReference>
<gene>
    <name evidence="2" type="ORF">G7K_1908-t1</name>
</gene>
<protein>
    <recommendedName>
        <fullName evidence="1">NAD(P)-binding domain-containing protein</fullName>
    </recommendedName>
</protein>
<dbReference type="InterPro" id="IPR016040">
    <property type="entry name" value="NAD(P)-bd_dom"/>
</dbReference>
<feature type="domain" description="NAD(P)-binding" evidence="1">
    <location>
        <begin position="10"/>
        <end position="97"/>
    </location>
</feature>
<accession>A0A0E9NCZ5</accession>
<comment type="caution">
    <text evidence="2">The sequence shown here is derived from an EMBL/GenBank/DDBJ whole genome shotgun (WGS) entry which is preliminary data.</text>
</comment>
<dbReference type="PANTHER" id="PTHR48079">
    <property type="entry name" value="PROTEIN YEEZ"/>
    <property type="match status" value="1"/>
</dbReference>
<dbReference type="Gene3D" id="3.40.50.720">
    <property type="entry name" value="NAD(P)-binding Rossmann-like Domain"/>
    <property type="match status" value="2"/>
</dbReference>
<reference evidence="2 3" key="1">
    <citation type="journal article" date="2011" name="J. Gen. Appl. Microbiol.">
        <title>Draft genome sequencing of the enigmatic yeast Saitoella complicata.</title>
        <authorList>
            <person name="Nishida H."/>
            <person name="Hamamoto M."/>
            <person name="Sugiyama J."/>
        </authorList>
    </citation>
    <scope>NUCLEOTIDE SEQUENCE [LARGE SCALE GENOMIC DNA]</scope>
    <source>
        <strain evidence="2 3">NRRL Y-17804</strain>
    </source>
</reference>
<dbReference type="Pfam" id="PF13460">
    <property type="entry name" value="NAD_binding_10"/>
    <property type="match status" value="1"/>
</dbReference>
<dbReference type="SUPFAM" id="SSF51735">
    <property type="entry name" value="NAD(P)-binding Rossmann-fold domains"/>
    <property type="match status" value="1"/>
</dbReference>
<dbReference type="EMBL" id="BACD03000010">
    <property type="protein sequence ID" value="GAO47709.1"/>
    <property type="molecule type" value="Genomic_DNA"/>
</dbReference>
<dbReference type="AlphaFoldDB" id="A0A0E9NCZ5"/>
<dbReference type="InterPro" id="IPR036291">
    <property type="entry name" value="NAD(P)-bd_dom_sf"/>
</dbReference>
<reference evidence="2 3" key="2">
    <citation type="journal article" date="2014" name="J. Gen. Appl. Microbiol.">
        <title>The early diverging ascomycetous budding yeast Saitoella complicata has three histone deacetylases belonging to the Clr6, Hos2, and Rpd3 lineages.</title>
        <authorList>
            <person name="Nishida H."/>
            <person name="Matsumoto T."/>
            <person name="Kondo S."/>
            <person name="Hamamoto M."/>
            <person name="Yoshikawa H."/>
        </authorList>
    </citation>
    <scope>NUCLEOTIDE SEQUENCE [LARGE SCALE GENOMIC DNA]</scope>
    <source>
        <strain evidence="2 3">NRRL Y-17804</strain>
    </source>
</reference>
<dbReference type="Proteomes" id="UP000033140">
    <property type="component" value="Unassembled WGS sequence"/>
</dbReference>
<evidence type="ECO:0000259" key="1">
    <source>
        <dbReference type="Pfam" id="PF13460"/>
    </source>
</evidence>
<dbReference type="GO" id="GO:0004029">
    <property type="term" value="F:aldehyde dehydrogenase (NAD+) activity"/>
    <property type="evidence" value="ECO:0007669"/>
    <property type="project" value="TreeGrafter"/>
</dbReference>
<dbReference type="RefSeq" id="XP_019020981.1">
    <property type="nucleotide sequence ID" value="XM_019167083.1"/>
</dbReference>
<dbReference type="OMA" id="WGERAYY"/>
<name>A0A0E9NCZ5_SAICN</name>
<evidence type="ECO:0000313" key="2">
    <source>
        <dbReference type="EMBL" id="GAO47709.1"/>
    </source>
</evidence>
<dbReference type="Gene3D" id="3.90.25.10">
    <property type="entry name" value="UDP-galactose 4-epimerase, domain 1"/>
    <property type="match status" value="1"/>
</dbReference>
<dbReference type="OrthoDB" id="2130169at2759"/>
<evidence type="ECO:0000313" key="3">
    <source>
        <dbReference type="Proteomes" id="UP000033140"/>
    </source>
</evidence>
<dbReference type="STRING" id="698492.A0A0E9NCZ5"/>
<reference evidence="2 3" key="3">
    <citation type="journal article" date="2015" name="Genome Announc.">
        <title>Draft Genome Sequence of the Archiascomycetous Yeast Saitoella complicata.</title>
        <authorList>
            <person name="Yamauchi K."/>
            <person name="Kondo S."/>
            <person name="Hamamoto M."/>
            <person name="Takahashi Y."/>
            <person name="Ogura Y."/>
            <person name="Hayashi T."/>
            <person name="Nishida H."/>
        </authorList>
    </citation>
    <scope>NUCLEOTIDE SEQUENCE [LARGE SCALE GENOMIC DNA]</scope>
    <source>
        <strain evidence="2 3">NRRL Y-17804</strain>
    </source>
</reference>
<sequence length="349" mass="38676">MSTAKIFLLGATGYVGGSILAQLLKNKDYTFTALVRDQSRADRLKSELGVEPVIGSFEDLEVLKKAAEESDIVINAWSDDLPATKALVEGLKKRGGRSGKPAYLIQVSGTGVLCDHVNGESDEQEPFDDYDIKRIRALPDEQIHKDVDDYLFSQNDQPDVLRTIITCPPLIYGKGLGIFNVRSKQIPVIAQATIATRKNGTVGKGLNKWGTVHVDDLVKFFDLLVRAAIDGKASYGDEGFYFAESGEEYLKDMSQHVFDAVVKKAGWALVDTVPVQTPLTDSEVDKYYGGAFGYWIFAGNSRSRANRAKKELGWKPEAPELWETLDEEVEYWVEKLKNDETKVEPGVDA</sequence>
<dbReference type="PANTHER" id="PTHR48079:SF6">
    <property type="entry name" value="NAD(P)-BINDING DOMAIN-CONTAINING PROTEIN-RELATED"/>
    <property type="match status" value="1"/>
</dbReference>